<gene>
    <name evidence="1" type="ORF">SLEP1_g10706</name>
</gene>
<comment type="caution">
    <text evidence="1">The sequence shown here is derived from an EMBL/GenBank/DDBJ whole genome shotgun (WGS) entry which is preliminary data.</text>
</comment>
<dbReference type="Proteomes" id="UP001054252">
    <property type="component" value="Unassembled WGS sequence"/>
</dbReference>
<protein>
    <submittedName>
        <fullName evidence="1">Uncharacterized protein</fullName>
    </submittedName>
</protein>
<reference evidence="1 2" key="1">
    <citation type="journal article" date="2021" name="Commun. Biol.">
        <title>The genome of Shorea leprosula (Dipterocarpaceae) highlights the ecological relevance of drought in aseasonal tropical rainforests.</title>
        <authorList>
            <person name="Ng K.K.S."/>
            <person name="Kobayashi M.J."/>
            <person name="Fawcett J.A."/>
            <person name="Hatakeyama M."/>
            <person name="Paape T."/>
            <person name="Ng C.H."/>
            <person name="Ang C.C."/>
            <person name="Tnah L.H."/>
            <person name="Lee C.T."/>
            <person name="Nishiyama T."/>
            <person name="Sese J."/>
            <person name="O'Brien M.J."/>
            <person name="Copetti D."/>
            <person name="Mohd Noor M.I."/>
            <person name="Ong R.C."/>
            <person name="Putra M."/>
            <person name="Sireger I.Z."/>
            <person name="Indrioko S."/>
            <person name="Kosugi Y."/>
            <person name="Izuno A."/>
            <person name="Isagi Y."/>
            <person name="Lee S.L."/>
            <person name="Shimizu K.K."/>
        </authorList>
    </citation>
    <scope>NUCLEOTIDE SEQUENCE [LARGE SCALE GENOMIC DNA]</scope>
    <source>
        <strain evidence="1">214</strain>
    </source>
</reference>
<proteinExistence type="predicted"/>
<dbReference type="EMBL" id="BPVZ01000011">
    <property type="protein sequence ID" value="GKU97571.1"/>
    <property type="molecule type" value="Genomic_DNA"/>
</dbReference>
<evidence type="ECO:0000313" key="2">
    <source>
        <dbReference type="Proteomes" id="UP001054252"/>
    </source>
</evidence>
<evidence type="ECO:0000313" key="1">
    <source>
        <dbReference type="EMBL" id="GKU97571.1"/>
    </source>
</evidence>
<name>A0AAV5IDE2_9ROSI</name>
<organism evidence="1 2">
    <name type="scientific">Rubroshorea leprosula</name>
    <dbReference type="NCBI Taxonomy" id="152421"/>
    <lineage>
        <taxon>Eukaryota</taxon>
        <taxon>Viridiplantae</taxon>
        <taxon>Streptophyta</taxon>
        <taxon>Embryophyta</taxon>
        <taxon>Tracheophyta</taxon>
        <taxon>Spermatophyta</taxon>
        <taxon>Magnoliopsida</taxon>
        <taxon>eudicotyledons</taxon>
        <taxon>Gunneridae</taxon>
        <taxon>Pentapetalae</taxon>
        <taxon>rosids</taxon>
        <taxon>malvids</taxon>
        <taxon>Malvales</taxon>
        <taxon>Dipterocarpaceae</taxon>
        <taxon>Rubroshorea</taxon>
    </lineage>
</organism>
<keyword evidence="2" id="KW-1185">Reference proteome</keyword>
<accession>A0AAV5IDE2</accession>
<dbReference type="AlphaFoldDB" id="A0AAV5IDE2"/>
<sequence>MAFPSCICCPLSLKVNRIERQIRLQHNIPEERFASSVKNMSIKAFGHQGRMGADLHYDWTLLRGSRVVLAPKVSTPTRCRRSFGVHASCNKFSVYLLLII</sequence>